<organism evidence="2 3">
    <name type="scientific">Ascaris lumbricoides</name>
    <name type="common">Giant roundworm</name>
    <dbReference type="NCBI Taxonomy" id="6252"/>
    <lineage>
        <taxon>Eukaryota</taxon>
        <taxon>Metazoa</taxon>
        <taxon>Ecdysozoa</taxon>
        <taxon>Nematoda</taxon>
        <taxon>Chromadorea</taxon>
        <taxon>Rhabditida</taxon>
        <taxon>Spirurina</taxon>
        <taxon>Ascaridomorpha</taxon>
        <taxon>Ascaridoidea</taxon>
        <taxon>Ascarididae</taxon>
        <taxon>Ascaris</taxon>
    </lineage>
</organism>
<feature type="transmembrane region" description="Helical" evidence="1">
    <location>
        <begin position="6"/>
        <end position="27"/>
    </location>
</feature>
<keyword evidence="2" id="KW-1185">Reference proteome</keyword>
<keyword evidence="1" id="KW-0472">Membrane</keyword>
<dbReference type="AlphaFoldDB" id="A0A0M3IC13"/>
<dbReference type="WBParaSite" id="ALUE_0001535601-mRNA-1">
    <property type="protein sequence ID" value="ALUE_0001535601-mRNA-1"/>
    <property type="gene ID" value="ALUE_0001535601"/>
</dbReference>
<sequence length="31" mass="3811">MQMNFVLIIVYAFFDYCLLLLLLLFVYMNVF</sequence>
<evidence type="ECO:0000313" key="3">
    <source>
        <dbReference type="WBParaSite" id="ALUE_0001535601-mRNA-1"/>
    </source>
</evidence>
<keyword evidence="1" id="KW-1133">Transmembrane helix</keyword>
<protein>
    <submittedName>
        <fullName evidence="3">NADH dehydrogenase subunit 1</fullName>
    </submittedName>
</protein>
<proteinExistence type="predicted"/>
<evidence type="ECO:0000313" key="2">
    <source>
        <dbReference type="Proteomes" id="UP000036681"/>
    </source>
</evidence>
<reference evidence="3" key="1">
    <citation type="submission" date="2017-02" db="UniProtKB">
        <authorList>
            <consortium name="WormBaseParasite"/>
        </authorList>
    </citation>
    <scope>IDENTIFICATION</scope>
</reference>
<accession>A0A0M3IC13</accession>
<keyword evidence="1" id="KW-0812">Transmembrane</keyword>
<name>A0A0M3IC13_ASCLU</name>
<evidence type="ECO:0000256" key="1">
    <source>
        <dbReference type="SAM" id="Phobius"/>
    </source>
</evidence>
<dbReference type="Proteomes" id="UP000036681">
    <property type="component" value="Unplaced"/>
</dbReference>